<dbReference type="EMBL" id="VSTH01000041">
    <property type="protein sequence ID" value="TYO66159.1"/>
    <property type="molecule type" value="Genomic_DNA"/>
</dbReference>
<organism evidence="2 3">
    <name type="scientific">Bradyrhizobium hipponense</name>
    <dbReference type="NCBI Taxonomy" id="2605638"/>
    <lineage>
        <taxon>Bacteria</taxon>
        <taxon>Pseudomonadati</taxon>
        <taxon>Pseudomonadota</taxon>
        <taxon>Alphaproteobacteria</taxon>
        <taxon>Hyphomicrobiales</taxon>
        <taxon>Nitrobacteraceae</taxon>
        <taxon>Bradyrhizobium</taxon>
    </lineage>
</organism>
<accession>A0A5S4YX31</accession>
<gene>
    <name evidence="2" type="ORF">FXV83_12930</name>
</gene>
<keyword evidence="3" id="KW-1185">Reference proteome</keyword>
<dbReference type="RefSeq" id="WP_148739558.1">
    <property type="nucleotide sequence ID" value="NZ_VSTH01000041.1"/>
</dbReference>
<evidence type="ECO:0000256" key="1">
    <source>
        <dbReference type="SAM" id="MobiDB-lite"/>
    </source>
</evidence>
<dbReference type="AlphaFoldDB" id="A0A5S4YX31"/>
<feature type="compositionally biased region" description="Basic residues" evidence="1">
    <location>
        <begin position="124"/>
        <end position="135"/>
    </location>
</feature>
<feature type="compositionally biased region" description="Low complexity" evidence="1">
    <location>
        <begin position="136"/>
        <end position="151"/>
    </location>
</feature>
<dbReference type="PROSITE" id="PS51257">
    <property type="entry name" value="PROKAR_LIPOPROTEIN"/>
    <property type="match status" value="1"/>
</dbReference>
<evidence type="ECO:0008006" key="4">
    <source>
        <dbReference type="Google" id="ProtNLM"/>
    </source>
</evidence>
<name>A0A5S4YX31_9BRAD</name>
<reference evidence="2 3" key="1">
    <citation type="submission" date="2019-08" db="EMBL/GenBank/DDBJ databases">
        <title>Bradyrhizobium hipponensis sp. nov., a rhizobium isolated from a Lupinus angustifolius root nodule in Tunisia.</title>
        <authorList>
            <person name="Off K."/>
            <person name="Rejili M."/>
            <person name="Mars M."/>
            <person name="Brachmann A."/>
            <person name="Marin M."/>
        </authorList>
    </citation>
    <scope>NUCLEOTIDE SEQUENCE [LARGE SCALE GENOMIC DNA]</scope>
    <source>
        <strain evidence="3">aSej3</strain>
    </source>
</reference>
<proteinExistence type="predicted"/>
<protein>
    <recommendedName>
        <fullName evidence="4">PEGA domain-containing protein</fullName>
    </recommendedName>
</protein>
<comment type="caution">
    <text evidence="2">The sequence shown here is derived from an EMBL/GenBank/DDBJ whole genome shotgun (WGS) entry which is preliminary data.</text>
</comment>
<feature type="region of interest" description="Disordered" evidence="1">
    <location>
        <begin position="96"/>
        <end position="160"/>
    </location>
</feature>
<dbReference type="Proteomes" id="UP000324797">
    <property type="component" value="Unassembled WGS sequence"/>
</dbReference>
<evidence type="ECO:0000313" key="2">
    <source>
        <dbReference type="EMBL" id="TYO66159.1"/>
    </source>
</evidence>
<sequence>MRRVIAIALAAASLFGATSLGGCSSVSWDMFKSAPPTLQVQLESSPPGADANTSLGPGCKTPCSVSVPSPDAPFTVSYALNKFQPASVPVNVIRNPGDLTTPASVTTDPNPVFAQLQPATPPKPVRKPHRPKKPKPAAAAAPAAAPAAGSPFPDPSAGKR</sequence>
<evidence type="ECO:0000313" key="3">
    <source>
        <dbReference type="Proteomes" id="UP000324797"/>
    </source>
</evidence>